<dbReference type="Gramene" id="Pp3c1_10810V3.2">
    <property type="protein sequence ID" value="Pp3c1_10810V3.2"/>
    <property type="gene ID" value="Pp3c1_10810"/>
</dbReference>
<dbReference type="Gene3D" id="1.10.510.10">
    <property type="entry name" value="Transferase(Phosphotransferase) domain 1"/>
    <property type="match status" value="1"/>
</dbReference>
<evidence type="ECO:0000313" key="10">
    <source>
        <dbReference type="Proteomes" id="UP000006727"/>
    </source>
</evidence>
<dbReference type="PROSITE" id="PS50011">
    <property type="entry name" value="PROTEIN_KINASE_DOM"/>
    <property type="match status" value="1"/>
</dbReference>
<dbReference type="InterPro" id="IPR052059">
    <property type="entry name" value="CR_Ser/Thr_kinase"/>
</dbReference>
<organism evidence="8">
    <name type="scientific">Physcomitrium patens</name>
    <name type="common">Spreading-leaved earth moss</name>
    <name type="synonym">Physcomitrella patens</name>
    <dbReference type="NCBI Taxonomy" id="3218"/>
    <lineage>
        <taxon>Eukaryota</taxon>
        <taxon>Viridiplantae</taxon>
        <taxon>Streptophyta</taxon>
        <taxon>Embryophyta</taxon>
        <taxon>Bryophyta</taxon>
        <taxon>Bryophytina</taxon>
        <taxon>Bryopsida</taxon>
        <taxon>Funariidae</taxon>
        <taxon>Funariales</taxon>
        <taxon>Funariaceae</taxon>
        <taxon>Physcomitrium</taxon>
    </lineage>
</organism>
<dbReference type="AlphaFoldDB" id="A0A2K1L7Q7"/>
<dbReference type="InterPro" id="IPR011009">
    <property type="entry name" value="Kinase-like_dom_sf"/>
</dbReference>
<evidence type="ECO:0000259" key="7">
    <source>
        <dbReference type="PROSITE" id="PS50011"/>
    </source>
</evidence>
<dbReference type="Gene3D" id="3.30.200.20">
    <property type="entry name" value="Phosphorylase Kinase, domain 1"/>
    <property type="match status" value="1"/>
</dbReference>
<dbReference type="GO" id="GO:0005524">
    <property type="term" value="F:ATP binding"/>
    <property type="evidence" value="ECO:0007669"/>
    <property type="project" value="UniProtKB-KW"/>
</dbReference>
<feature type="compositionally biased region" description="Basic and acidic residues" evidence="5">
    <location>
        <begin position="432"/>
        <end position="442"/>
    </location>
</feature>
<gene>
    <name evidence="9" type="primary">LOC112289318</name>
    <name evidence="8" type="ORF">PHYPA_000503</name>
</gene>
<feature type="domain" description="Protein kinase" evidence="7">
    <location>
        <begin position="104"/>
        <end position="352"/>
    </location>
</feature>
<dbReference type="FunFam" id="3.30.200.20:FF:001157">
    <property type="entry name" value="Predicted protein"/>
    <property type="match status" value="1"/>
</dbReference>
<evidence type="ECO:0000256" key="1">
    <source>
        <dbReference type="ARBA" id="ARBA00022679"/>
    </source>
</evidence>
<evidence type="ECO:0000313" key="8">
    <source>
        <dbReference type="EMBL" id="PNR62079.1"/>
    </source>
</evidence>
<dbReference type="Gramene" id="Pp3c1_10810V3.1">
    <property type="protein sequence ID" value="Pp3c1_10810V3.1"/>
    <property type="gene ID" value="Pp3c1_10810"/>
</dbReference>
<dbReference type="RefSeq" id="XP_024390218.1">
    <property type="nucleotide sequence ID" value="XM_024534450.2"/>
</dbReference>
<evidence type="ECO:0000256" key="5">
    <source>
        <dbReference type="SAM" id="MobiDB-lite"/>
    </source>
</evidence>
<evidence type="ECO:0000256" key="3">
    <source>
        <dbReference type="ARBA" id="ARBA00022777"/>
    </source>
</evidence>
<dbReference type="PaxDb" id="3218-PP1S139_84V6.1"/>
<dbReference type="EnsemblPlants" id="Pp3c1_10810V3.1">
    <property type="protein sequence ID" value="Pp3c1_10810V3.1"/>
    <property type="gene ID" value="Pp3c1_10810"/>
</dbReference>
<keyword evidence="6" id="KW-0472">Membrane</keyword>
<sequence>MDEILRITLHPRRALLQATTTAPATTGGETSLLWLYIVAAILGSVVFLVALYCCWRWCKGRQSNRSKSKPVPFSEQTISEVLGASNHAAKVIPFETIAQATNDFDLRQKVGDGRFGPVFQGELPDGTGVAVRRLPLNSRQGKREFVKGVKNMMEANHRNVVRLIGCCYTTSRLLVYENLPNGNLSQLLFDRSKMVSWRIRYDILLGIANGFAYLHEEPDSIYAHGGIKAGNIMLDKIMKPKIADWGLAALFRNDQGEVKPRNMTSVGYMAPELALDGQLSAKSDVFSFGILCLEVVSGRPNTDINLLGTEMQTLLSWAWALQSRDDVLQMVDRRLENNYDEEQATNIIHIALLSTQDTVSARPSMSRIAAMLRDEEDIPKLPAKPEAVKSLGLSDQVVSGTFTSSFVTPKFVTPSRSRMSKKKRGQSSHYNDPSDPRGVHRL</sequence>
<evidence type="ECO:0000256" key="2">
    <source>
        <dbReference type="ARBA" id="ARBA00022741"/>
    </source>
</evidence>
<evidence type="ECO:0000256" key="6">
    <source>
        <dbReference type="SAM" id="Phobius"/>
    </source>
</evidence>
<dbReference type="OrthoDB" id="4062651at2759"/>
<dbReference type="InterPro" id="IPR000719">
    <property type="entry name" value="Prot_kinase_dom"/>
</dbReference>
<keyword evidence="4" id="KW-0067">ATP-binding</keyword>
<reference evidence="8 10" key="1">
    <citation type="journal article" date="2008" name="Science">
        <title>The Physcomitrella genome reveals evolutionary insights into the conquest of land by plants.</title>
        <authorList>
            <person name="Rensing S."/>
            <person name="Lang D."/>
            <person name="Zimmer A."/>
            <person name="Terry A."/>
            <person name="Salamov A."/>
            <person name="Shapiro H."/>
            <person name="Nishiyama T."/>
            <person name="Perroud P.-F."/>
            <person name="Lindquist E."/>
            <person name="Kamisugi Y."/>
            <person name="Tanahashi T."/>
            <person name="Sakakibara K."/>
            <person name="Fujita T."/>
            <person name="Oishi K."/>
            <person name="Shin-I T."/>
            <person name="Kuroki Y."/>
            <person name="Toyoda A."/>
            <person name="Suzuki Y."/>
            <person name="Hashimoto A."/>
            <person name="Yamaguchi K."/>
            <person name="Sugano A."/>
            <person name="Kohara Y."/>
            <person name="Fujiyama A."/>
            <person name="Anterola A."/>
            <person name="Aoki S."/>
            <person name="Ashton N."/>
            <person name="Barbazuk W.B."/>
            <person name="Barker E."/>
            <person name="Bennetzen J."/>
            <person name="Bezanilla M."/>
            <person name="Blankenship R."/>
            <person name="Cho S.H."/>
            <person name="Dutcher S."/>
            <person name="Estelle M."/>
            <person name="Fawcett J.A."/>
            <person name="Gundlach H."/>
            <person name="Hanada K."/>
            <person name="Heyl A."/>
            <person name="Hicks K.A."/>
            <person name="Hugh J."/>
            <person name="Lohr M."/>
            <person name="Mayer K."/>
            <person name="Melkozernov A."/>
            <person name="Murata T."/>
            <person name="Nelson D."/>
            <person name="Pils B."/>
            <person name="Prigge M."/>
            <person name="Reiss B."/>
            <person name="Renner T."/>
            <person name="Rombauts S."/>
            <person name="Rushton P."/>
            <person name="Sanderfoot A."/>
            <person name="Schween G."/>
            <person name="Shiu S.-H."/>
            <person name="Stueber K."/>
            <person name="Theodoulou F.L."/>
            <person name="Tu H."/>
            <person name="Van de Peer Y."/>
            <person name="Verrier P.J."/>
            <person name="Waters E."/>
            <person name="Wood A."/>
            <person name="Yang L."/>
            <person name="Cove D."/>
            <person name="Cuming A."/>
            <person name="Hasebe M."/>
            <person name="Lucas S."/>
            <person name="Mishler D.B."/>
            <person name="Reski R."/>
            <person name="Grigoriev I."/>
            <person name="Quatrano R.S."/>
            <person name="Boore J.L."/>
        </authorList>
    </citation>
    <scope>NUCLEOTIDE SEQUENCE [LARGE SCALE GENOMIC DNA]</scope>
    <source>
        <strain evidence="9 10">cv. Gransden 2004</strain>
    </source>
</reference>
<dbReference type="Pfam" id="PF07714">
    <property type="entry name" value="PK_Tyr_Ser-Thr"/>
    <property type="match status" value="1"/>
</dbReference>
<keyword evidence="6" id="KW-1133">Transmembrane helix</keyword>
<dbReference type="Proteomes" id="UP000006727">
    <property type="component" value="Chromosome 1"/>
</dbReference>
<evidence type="ECO:0000313" key="9">
    <source>
        <dbReference type="EnsemblPlants" id="Pp3c1_10810V3.1"/>
    </source>
</evidence>
<keyword evidence="3" id="KW-0418">Kinase</keyword>
<evidence type="ECO:0000256" key="4">
    <source>
        <dbReference type="ARBA" id="ARBA00022840"/>
    </source>
</evidence>
<protein>
    <recommendedName>
        <fullName evidence="7">Protein kinase domain-containing protein</fullName>
    </recommendedName>
</protein>
<feature type="region of interest" description="Disordered" evidence="5">
    <location>
        <begin position="413"/>
        <end position="442"/>
    </location>
</feature>
<dbReference type="SUPFAM" id="SSF56112">
    <property type="entry name" value="Protein kinase-like (PK-like)"/>
    <property type="match status" value="1"/>
</dbReference>
<reference evidence="9" key="3">
    <citation type="submission" date="2020-12" db="UniProtKB">
        <authorList>
            <consortium name="EnsemblPlants"/>
        </authorList>
    </citation>
    <scope>IDENTIFICATION</scope>
</reference>
<keyword evidence="6" id="KW-0812">Transmembrane</keyword>
<reference evidence="8 10" key="2">
    <citation type="journal article" date="2018" name="Plant J.">
        <title>The Physcomitrella patens chromosome-scale assembly reveals moss genome structure and evolution.</title>
        <authorList>
            <person name="Lang D."/>
            <person name="Ullrich K.K."/>
            <person name="Murat F."/>
            <person name="Fuchs J."/>
            <person name="Jenkins J."/>
            <person name="Haas F.B."/>
            <person name="Piednoel M."/>
            <person name="Gundlach H."/>
            <person name="Van Bel M."/>
            <person name="Meyberg R."/>
            <person name="Vives C."/>
            <person name="Morata J."/>
            <person name="Symeonidi A."/>
            <person name="Hiss M."/>
            <person name="Muchero W."/>
            <person name="Kamisugi Y."/>
            <person name="Saleh O."/>
            <person name="Blanc G."/>
            <person name="Decker E.L."/>
            <person name="van Gessel N."/>
            <person name="Grimwood J."/>
            <person name="Hayes R.D."/>
            <person name="Graham S.W."/>
            <person name="Gunter L.E."/>
            <person name="McDaniel S.F."/>
            <person name="Hoernstein S.N.W."/>
            <person name="Larsson A."/>
            <person name="Li F.W."/>
            <person name="Perroud P.F."/>
            <person name="Phillips J."/>
            <person name="Ranjan P."/>
            <person name="Rokshar D.S."/>
            <person name="Rothfels C.J."/>
            <person name="Schneider L."/>
            <person name="Shu S."/>
            <person name="Stevenson D.W."/>
            <person name="Thummler F."/>
            <person name="Tillich M."/>
            <person name="Villarreal Aguilar J.C."/>
            <person name="Widiez T."/>
            <person name="Wong G.K."/>
            <person name="Wymore A."/>
            <person name="Zhang Y."/>
            <person name="Zimmer A.D."/>
            <person name="Quatrano R.S."/>
            <person name="Mayer K.F.X."/>
            <person name="Goodstein D."/>
            <person name="Casacuberta J.M."/>
            <person name="Vandepoele K."/>
            <person name="Reski R."/>
            <person name="Cuming A.C."/>
            <person name="Tuskan G.A."/>
            <person name="Maumus F."/>
            <person name="Salse J."/>
            <person name="Schmutz J."/>
            <person name="Rensing S.A."/>
        </authorList>
    </citation>
    <scope>NUCLEOTIDE SEQUENCE [LARGE SCALE GENOMIC DNA]</scope>
    <source>
        <strain evidence="9 10">cv. Gransden 2004</strain>
    </source>
</reference>
<dbReference type="GO" id="GO:0004674">
    <property type="term" value="F:protein serine/threonine kinase activity"/>
    <property type="evidence" value="ECO:0000318"/>
    <property type="project" value="GO_Central"/>
</dbReference>
<keyword evidence="10" id="KW-1185">Reference proteome</keyword>
<dbReference type="GeneID" id="112289318"/>
<dbReference type="InterPro" id="IPR001245">
    <property type="entry name" value="Ser-Thr/Tyr_kinase_cat_dom"/>
</dbReference>
<keyword evidence="2" id="KW-0547">Nucleotide-binding</keyword>
<dbReference type="FunFam" id="1.10.510.10:FF:001169">
    <property type="entry name" value="Lectin-domain containing receptor kinase A4.2"/>
    <property type="match status" value="1"/>
</dbReference>
<keyword evidence="1" id="KW-0808">Transferase</keyword>
<dbReference type="EMBL" id="ABEU02000001">
    <property type="protein sequence ID" value="PNR62079.1"/>
    <property type="molecule type" value="Genomic_DNA"/>
</dbReference>
<proteinExistence type="predicted"/>
<dbReference type="EnsemblPlants" id="Pp3c1_10810V3.2">
    <property type="protein sequence ID" value="Pp3c1_10810V3.2"/>
    <property type="gene ID" value="Pp3c1_10810"/>
</dbReference>
<feature type="transmembrane region" description="Helical" evidence="6">
    <location>
        <begin position="33"/>
        <end position="55"/>
    </location>
</feature>
<name>A0A2K1L7Q7_PHYPA</name>
<dbReference type="KEGG" id="ppp:112289318"/>
<accession>A0A2K1L7Q7</accession>
<dbReference type="PANTHER" id="PTHR47973">
    <property type="entry name" value="CYSTEINE-RICH RECEPTOR-LIKE PROTEIN KINASE 3"/>
    <property type="match status" value="1"/>
</dbReference>